<evidence type="ECO:0000313" key="13">
    <source>
        <dbReference type="Ensembl" id="ENSCLAP00000017969.1"/>
    </source>
</evidence>
<dbReference type="PANTHER" id="PTHR19308:SF39">
    <property type="entry name" value="PHOSPHATIDYLCHOLINE TRANSFER PROTEIN"/>
    <property type="match status" value="1"/>
</dbReference>
<feature type="domain" description="START" evidence="12">
    <location>
        <begin position="30"/>
        <end position="212"/>
    </location>
</feature>
<dbReference type="GO" id="GO:0031210">
    <property type="term" value="F:phosphatidylcholine binding"/>
    <property type="evidence" value="ECO:0007669"/>
    <property type="project" value="TreeGrafter"/>
</dbReference>
<reference evidence="13" key="1">
    <citation type="submission" date="2025-08" db="UniProtKB">
        <authorList>
            <consortium name="Ensembl"/>
        </authorList>
    </citation>
    <scope>IDENTIFICATION</scope>
</reference>
<dbReference type="InterPro" id="IPR002913">
    <property type="entry name" value="START_lipid-bd_dom"/>
</dbReference>
<evidence type="ECO:0000256" key="9">
    <source>
        <dbReference type="ARBA" id="ARBA00069061"/>
    </source>
</evidence>
<keyword evidence="4" id="KW-0597">Phosphoprotein</keyword>
<dbReference type="InterPro" id="IPR051213">
    <property type="entry name" value="START_lipid_transfer"/>
</dbReference>
<keyword evidence="7" id="KW-0446">Lipid-binding</keyword>
<gene>
    <name evidence="13" type="primary">PCTP</name>
</gene>
<dbReference type="PANTHER" id="PTHR19308">
    <property type="entry name" value="PHOSPHATIDYLCHOLINE TRANSFER PROTEIN"/>
    <property type="match status" value="1"/>
</dbReference>
<reference evidence="13" key="2">
    <citation type="submission" date="2025-09" db="UniProtKB">
        <authorList>
            <consortium name="Ensembl"/>
        </authorList>
    </citation>
    <scope>IDENTIFICATION</scope>
</reference>
<dbReference type="GO" id="GO:0008525">
    <property type="term" value="F:phosphatidylcholine transporter activity"/>
    <property type="evidence" value="ECO:0007669"/>
    <property type="project" value="TreeGrafter"/>
</dbReference>
<dbReference type="PROSITE" id="PS50848">
    <property type="entry name" value="START"/>
    <property type="match status" value="1"/>
</dbReference>
<evidence type="ECO:0000256" key="11">
    <source>
        <dbReference type="ARBA" id="ARBA00079049"/>
    </source>
</evidence>
<evidence type="ECO:0000256" key="5">
    <source>
        <dbReference type="ARBA" id="ARBA00022990"/>
    </source>
</evidence>
<evidence type="ECO:0000256" key="1">
    <source>
        <dbReference type="ARBA" id="ARBA00004496"/>
    </source>
</evidence>
<dbReference type="SUPFAM" id="SSF55961">
    <property type="entry name" value="Bet v1-like"/>
    <property type="match status" value="1"/>
</dbReference>
<comment type="subcellular location">
    <subcellularLocation>
        <location evidence="1">Cytoplasm</location>
    </subcellularLocation>
</comment>
<accession>A0A8C2YRH6</accession>
<comment type="subunit">
    <text evidence="8">Interacts with ACOT13/THEM2.</text>
</comment>
<dbReference type="Pfam" id="PF01852">
    <property type="entry name" value="START"/>
    <property type="match status" value="1"/>
</dbReference>
<dbReference type="AlphaFoldDB" id="A0A8C2YRH6"/>
<evidence type="ECO:0000256" key="10">
    <source>
        <dbReference type="ARBA" id="ARBA00077188"/>
    </source>
</evidence>
<organism evidence="13 14">
    <name type="scientific">Chinchilla lanigera</name>
    <name type="common">Long-tailed chinchilla</name>
    <name type="synonym">Chinchilla villidera</name>
    <dbReference type="NCBI Taxonomy" id="34839"/>
    <lineage>
        <taxon>Eukaryota</taxon>
        <taxon>Metazoa</taxon>
        <taxon>Chordata</taxon>
        <taxon>Craniata</taxon>
        <taxon>Vertebrata</taxon>
        <taxon>Euteleostomi</taxon>
        <taxon>Mammalia</taxon>
        <taxon>Eutheria</taxon>
        <taxon>Euarchontoglires</taxon>
        <taxon>Glires</taxon>
        <taxon>Rodentia</taxon>
        <taxon>Hystricomorpha</taxon>
        <taxon>Chinchillidae</taxon>
        <taxon>Chinchilla</taxon>
    </lineage>
</organism>
<dbReference type="GO" id="GO:0005829">
    <property type="term" value="C:cytosol"/>
    <property type="evidence" value="ECO:0007669"/>
    <property type="project" value="UniProtKB-ARBA"/>
</dbReference>
<dbReference type="OrthoDB" id="1295045at2759"/>
<evidence type="ECO:0000256" key="4">
    <source>
        <dbReference type="ARBA" id="ARBA00022553"/>
    </source>
</evidence>
<dbReference type="Gene3D" id="3.30.530.20">
    <property type="match status" value="1"/>
</dbReference>
<dbReference type="Proteomes" id="UP000694398">
    <property type="component" value="Unassembled WGS sequence"/>
</dbReference>
<evidence type="ECO:0000256" key="6">
    <source>
        <dbReference type="ARBA" id="ARBA00023055"/>
    </source>
</evidence>
<dbReference type="GeneTree" id="ENSGT00940000156843"/>
<evidence type="ECO:0000256" key="3">
    <source>
        <dbReference type="ARBA" id="ARBA00022490"/>
    </source>
</evidence>
<keyword evidence="14" id="KW-1185">Reference proteome</keyword>
<sequence length="214" mass="24774">MASAASHFSEEQFLEVCAELQKPNLSGANWELLVIASGVRVYRLWDQKTGLYEYKVFGILTDCPPDLLADVYMDLQYRKKWDMYVERVYEKECNGEIVTYWEVSYPSPMCNRDYVYIRQRRDLDVDGRKFYVVLAESICLPEFPEKSGVIRVNEYKQKLAIASDGKGGSKVFMYHFDNPGGQIPSWLINWVAKSGIPNFLNELVKACQNYVKKS</sequence>
<protein>
    <recommendedName>
        <fullName evidence="9">Phosphatidylcholine transfer protein</fullName>
    </recommendedName>
    <alternativeName>
        <fullName evidence="11">START domain-containing protein 2</fullName>
    </alternativeName>
    <alternativeName>
        <fullName evidence="10">StAR-related lipid transfer protein 2</fullName>
    </alternativeName>
</protein>
<evidence type="ECO:0000256" key="7">
    <source>
        <dbReference type="ARBA" id="ARBA00023121"/>
    </source>
</evidence>
<evidence type="ECO:0000259" key="12">
    <source>
        <dbReference type="PROSITE" id="PS50848"/>
    </source>
</evidence>
<name>A0A8C2YRH6_CHILA</name>
<dbReference type="Ensembl" id="ENSCLAT00000018147.1">
    <property type="protein sequence ID" value="ENSCLAP00000017969.1"/>
    <property type="gene ID" value="ENSCLAG00000012326.1"/>
</dbReference>
<keyword evidence="5" id="KW-0007">Acetylation</keyword>
<evidence type="ECO:0000313" key="14">
    <source>
        <dbReference type="Proteomes" id="UP000694398"/>
    </source>
</evidence>
<keyword evidence="6" id="KW-0445">Lipid transport</keyword>
<evidence type="ECO:0000256" key="2">
    <source>
        <dbReference type="ARBA" id="ARBA00022448"/>
    </source>
</evidence>
<keyword evidence="2" id="KW-0813">Transport</keyword>
<proteinExistence type="predicted"/>
<dbReference type="SMART" id="SM00234">
    <property type="entry name" value="START"/>
    <property type="match status" value="1"/>
</dbReference>
<evidence type="ECO:0000256" key="8">
    <source>
        <dbReference type="ARBA" id="ARBA00063535"/>
    </source>
</evidence>
<dbReference type="InterPro" id="IPR023393">
    <property type="entry name" value="START-like_dom_sf"/>
</dbReference>
<keyword evidence="3" id="KW-0963">Cytoplasm</keyword>
<dbReference type="FunFam" id="3.30.530.20:FF:000017">
    <property type="entry name" value="Phosphatidylcholine transfer protein, putative"/>
    <property type="match status" value="1"/>
</dbReference>